<dbReference type="EMBL" id="FOFA01000001">
    <property type="protein sequence ID" value="SEP71296.1"/>
    <property type="molecule type" value="Genomic_DNA"/>
</dbReference>
<organism evidence="2 3">
    <name type="scientific">Microlunatus flavus</name>
    <dbReference type="NCBI Taxonomy" id="1036181"/>
    <lineage>
        <taxon>Bacteria</taxon>
        <taxon>Bacillati</taxon>
        <taxon>Actinomycetota</taxon>
        <taxon>Actinomycetes</taxon>
        <taxon>Propionibacteriales</taxon>
        <taxon>Propionibacteriaceae</taxon>
        <taxon>Microlunatus</taxon>
    </lineage>
</organism>
<dbReference type="GO" id="GO:0016853">
    <property type="term" value="F:isomerase activity"/>
    <property type="evidence" value="ECO:0007669"/>
    <property type="project" value="UniProtKB-KW"/>
</dbReference>
<reference evidence="3" key="1">
    <citation type="submission" date="2016-10" db="EMBL/GenBank/DDBJ databases">
        <authorList>
            <person name="Varghese N."/>
            <person name="Submissions S."/>
        </authorList>
    </citation>
    <scope>NUCLEOTIDE SEQUENCE [LARGE SCALE GENOMIC DNA]</scope>
    <source>
        <strain evidence="3">CGMCC 4.6856</strain>
    </source>
</reference>
<dbReference type="SUPFAM" id="SSF54427">
    <property type="entry name" value="NTF2-like"/>
    <property type="match status" value="1"/>
</dbReference>
<feature type="domain" description="DUF4440" evidence="1">
    <location>
        <begin position="16"/>
        <end position="121"/>
    </location>
</feature>
<keyword evidence="2" id="KW-0413">Isomerase</keyword>
<dbReference type="OrthoDB" id="1551077at2"/>
<evidence type="ECO:0000313" key="2">
    <source>
        <dbReference type="EMBL" id="SEP71296.1"/>
    </source>
</evidence>
<gene>
    <name evidence="2" type="ORF">SAMN05421756_101464</name>
</gene>
<dbReference type="STRING" id="1036181.SAMN05421756_101464"/>
<dbReference type="InterPro" id="IPR027843">
    <property type="entry name" value="DUF4440"/>
</dbReference>
<dbReference type="Proteomes" id="UP000198504">
    <property type="component" value="Unassembled WGS sequence"/>
</dbReference>
<protein>
    <submittedName>
        <fullName evidence="2">Ketosteroid isomerase homolog</fullName>
    </submittedName>
</protein>
<proteinExistence type="predicted"/>
<dbReference type="RefSeq" id="WP_091177487.1">
    <property type="nucleotide sequence ID" value="NZ_FOFA01000001.1"/>
</dbReference>
<dbReference type="AlphaFoldDB" id="A0A1H9A3I9"/>
<name>A0A1H9A3I9_9ACTN</name>
<evidence type="ECO:0000259" key="1">
    <source>
        <dbReference type="Pfam" id="PF14534"/>
    </source>
</evidence>
<sequence>MESFDDFLRRREAASNAYIAGDPEALRAMLTTAEPATFLPPSGAVVEGAGPVAEAQVAGAAAFGPGSTGRFEVLGSGSSGDLAYWTGRQVASMDVRGRAEPVEMVLRTTEVFRREDGEWRLVHRHADLAPPAG</sequence>
<evidence type="ECO:0000313" key="3">
    <source>
        <dbReference type="Proteomes" id="UP000198504"/>
    </source>
</evidence>
<accession>A0A1H9A3I9</accession>
<dbReference type="Pfam" id="PF14534">
    <property type="entry name" value="DUF4440"/>
    <property type="match status" value="1"/>
</dbReference>
<dbReference type="Gene3D" id="3.10.450.50">
    <property type="match status" value="1"/>
</dbReference>
<dbReference type="InterPro" id="IPR032710">
    <property type="entry name" value="NTF2-like_dom_sf"/>
</dbReference>
<keyword evidence="3" id="KW-1185">Reference proteome</keyword>